<evidence type="ECO:0000259" key="2">
    <source>
        <dbReference type="Pfam" id="PF11716"/>
    </source>
</evidence>
<dbReference type="Proteomes" id="UP000295444">
    <property type="component" value="Unassembled WGS sequence"/>
</dbReference>
<comment type="caution">
    <text evidence="3">The sequence shown here is derived from an EMBL/GenBank/DDBJ whole genome shotgun (WGS) entry which is preliminary data.</text>
</comment>
<evidence type="ECO:0000313" key="4">
    <source>
        <dbReference type="Proteomes" id="UP000295444"/>
    </source>
</evidence>
<keyword evidence="4" id="KW-1185">Reference proteome</keyword>
<dbReference type="GO" id="GO:0046872">
    <property type="term" value="F:metal ion binding"/>
    <property type="evidence" value="ECO:0007669"/>
    <property type="project" value="InterPro"/>
</dbReference>
<organism evidence="3 4">
    <name type="scientific">Labedaea rhizosphaerae</name>
    <dbReference type="NCBI Taxonomy" id="598644"/>
    <lineage>
        <taxon>Bacteria</taxon>
        <taxon>Bacillati</taxon>
        <taxon>Actinomycetota</taxon>
        <taxon>Actinomycetes</taxon>
        <taxon>Pseudonocardiales</taxon>
        <taxon>Pseudonocardiaceae</taxon>
        <taxon>Labedaea</taxon>
    </lineage>
</organism>
<name>A0A4R6RYV6_LABRH</name>
<feature type="region of interest" description="Disordered" evidence="1">
    <location>
        <begin position="52"/>
        <end position="73"/>
    </location>
</feature>
<dbReference type="InterPro" id="IPR017520">
    <property type="entry name" value="CHP03086"/>
</dbReference>
<evidence type="ECO:0000256" key="1">
    <source>
        <dbReference type="SAM" id="MobiDB-lite"/>
    </source>
</evidence>
<reference evidence="3 4" key="1">
    <citation type="submission" date="2019-03" db="EMBL/GenBank/DDBJ databases">
        <title>Genomic Encyclopedia of Type Strains, Phase IV (KMG-IV): sequencing the most valuable type-strain genomes for metagenomic binning, comparative biology and taxonomic classification.</title>
        <authorList>
            <person name="Goeker M."/>
        </authorList>
    </citation>
    <scope>NUCLEOTIDE SEQUENCE [LARGE SCALE GENOMIC DNA]</scope>
    <source>
        <strain evidence="3 4">DSM 45361</strain>
    </source>
</reference>
<dbReference type="Gene3D" id="1.20.120.450">
    <property type="entry name" value="dinb family like domain"/>
    <property type="match status" value="1"/>
</dbReference>
<dbReference type="RefSeq" id="WP_133853624.1">
    <property type="nucleotide sequence ID" value="NZ_SNXZ01000008.1"/>
</dbReference>
<proteinExistence type="predicted"/>
<dbReference type="InterPro" id="IPR017517">
    <property type="entry name" value="Maleyloyr_isom"/>
</dbReference>
<dbReference type="AlphaFoldDB" id="A0A4R6RYV6"/>
<dbReference type="SUPFAM" id="SSF109854">
    <property type="entry name" value="DinB/YfiT-like putative metalloenzymes"/>
    <property type="match status" value="1"/>
</dbReference>
<accession>A0A4R6RYV6</accession>
<dbReference type="InterPro" id="IPR024344">
    <property type="entry name" value="MDMPI_metal-binding"/>
</dbReference>
<gene>
    <name evidence="3" type="ORF">EV186_108287</name>
</gene>
<dbReference type="NCBIfam" id="TIGR03086">
    <property type="entry name" value="TIGR03086 family metal-binding protein"/>
    <property type="match status" value="1"/>
</dbReference>
<protein>
    <submittedName>
        <fullName evidence="3">Uncharacterized protein (TIGR03086 family)</fullName>
    </submittedName>
</protein>
<feature type="domain" description="Mycothiol-dependent maleylpyruvate isomerase metal-binding" evidence="2">
    <location>
        <begin position="9"/>
        <end position="126"/>
    </location>
</feature>
<dbReference type="Pfam" id="PF11716">
    <property type="entry name" value="MDMPI_N"/>
    <property type="match status" value="1"/>
</dbReference>
<dbReference type="EMBL" id="SNXZ01000008">
    <property type="protein sequence ID" value="TDP92074.1"/>
    <property type="molecule type" value="Genomic_DNA"/>
</dbReference>
<evidence type="ECO:0000313" key="3">
    <source>
        <dbReference type="EMBL" id="TDP92074.1"/>
    </source>
</evidence>
<dbReference type="NCBIfam" id="TIGR03083">
    <property type="entry name" value="maleylpyruvate isomerase family mycothiol-dependent enzyme"/>
    <property type="match status" value="1"/>
</dbReference>
<sequence>MDVLQNFDRAAAVAAGLIDKIPADGFGAPTPCTDWDVRAVVNHLVAGNLMADNAARGAPPPDRNADHLGDSPPAETFARTVDEARAAFAAPGVLERVVPTPLGEQPAAFLVHMRINELLVHSWDLAVATGQPTDFEPELCQGVLGVWRQRLSGVDRYQVPFDEEQPVPEDATAADRLAAYLGRRMP</sequence>
<dbReference type="InterPro" id="IPR034660">
    <property type="entry name" value="DinB/YfiT-like"/>
</dbReference>
<dbReference type="OrthoDB" id="5185819at2"/>